<dbReference type="GO" id="GO:0003677">
    <property type="term" value="F:DNA binding"/>
    <property type="evidence" value="ECO:0007669"/>
    <property type="project" value="InterPro"/>
</dbReference>
<dbReference type="InterPro" id="IPR036883">
    <property type="entry name" value="PDCD5-like_sf"/>
</dbReference>
<dbReference type="PANTHER" id="PTHR10840">
    <property type="entry name" value="PROGRAMMED CELL DEATH PROTEIN 5"/>
    <property type="match status" value="1"/>
</dbReference>
<evidence type="ECO:0000256" key="2">
    <source>
        <dbReference type="SAM" id="MobiDB-lite"/>
    </source>
</evidence>
<reference evidence="3" key="1">
    <citation type="submission" date="2021-01" db="EMBL/GenBank/DDBJ databases">
        <authorList>
            <person name="Corre E."/>
            <person name="Pelletier E."/>
            <person name="Niang G."/>
            <person name="Scheremetjew M."/>
            <person name="Finn R."/>
            <person name="Kale V."/>
            <person name="Holt S."/>
            <person name="Cochrane G."/>
            <person name="Meng A."/>
            <person name="Brown T."/>
            <person name="Cohen L."/>
        </authorList>
    </citation>
    <scope>NUCLEOTIDE SEQUENCE</scope>
    <source>
        <strain evidence="3">CCMP722</strain>
    </source>
</reference>
<dbReference type="SUPFAM" id="SSF46950">
    <property type="entry name" value="Double-stranded DNA-binding domain"/>
    <property type="match status" value="1"/>
</dbReference>
<protein>
    <recommendedName>
        <fullName evidence="4">Programmed cell death protein 5</fullName>
    </recommendedName>
</protein>
<proteinExistence type="inferred from homology"/>
<evidence type="ECO:0000256" key="1">
    <source>
        <dbReference type="ARBA" id="ARBA00010490"/>
    </source>
</evidence>
<feature type="region of interest" description="Disordered" evidence="2">
    <location>
        <begin position="13"/>
        <end position="41"/>
    </location>
</feature>
<organism evidence="3">
    <name type="scientific">Pyramimonas obovata</name>
    <dbReference type="NCBI Taxonomy" id="1411642"/>
    <lineage>
        <taxon>Eukaryota</taxon>
        <taxon>Viridiplantae</taxon>
        <taxon>Chlorophyta</taxon>
        <taxon>Pyramimonadophyceae</taxon>
        <taxon>Pyramimonadales</taxon>
        <taxon>Pyramimonadaceae</taxon>
        <taxon>Pyramimonas</taxon>
        <taxon>Pyramimonas incertae sedis</taxon>
    </lineage>
</organism>
<evidence type="ECO:0008006" key="4">
    <source>
        <dbReference type="Google" id="ProtNLM"/>
    </source>
</evidence>
<comment type="similarity">
    <text evidence="1">Belongs to the PDCD5 family.</text>
</comment>
<gene>
    <name evidence="3" type="ORF">POBO1169_LOCUS16629</name>
</gene>
<dbReference type="GO" id="GO:0005829">
    <property type="term" value="C:cytosol"/>
    <property type="evidence" value="ECO:0007669"/>
    <property type="project" value="TreeGrafter"/>
</dbReference>
<dbReference type="Pfam" id="PF01984">
    <property type="entry name" value="dsDNA_bind"/>
    <property type="match status" value="1"/>
</dbReference>
<dbReference type="GO" id="GO:0005634">
    <property type="term" value="C:nucleus"/>
    <property type="evidence" value="ECO:0007669"/>
    <property type="project" value="TreeGrafter"/>
</dbReference>
<dbReference type="PIRSF" id="PIRSF015730">
    <property type="entry name" value="TFAR19"/>
    <property type="match status" value="1"/>
</dbReference>
<dbReference type="EMBL" id="HBFA01033050">
    <property type="protein sequence ID" value="CAD8683987.1"/>
    <property type="molecule type" value="Transcribed_RNA"/>
</dbReference>
<dbReference type="Gene3D" id="1.10.8.140">
    <property type="entry name" value="PDCD5-like"/>
    <property type="match status" value="1"/>
</dbReference>
<dbReference type="AlphaFoldDB" id="A0A7S0RRG1"/>
<accession>A0A7S0RRG1</accession>
<dbReference type="InterPro" id="IPR002836">
    <property type="entry name" value="PDCD5-like"/>
</dbReference>
<evidence type="ECO:0000313" key="3">
    <source>
        <dbReference type="EMBL" id="CAD8683987.1"/>
    </source>
</evidence>
<sequence>MDDPQLEAIRQQRMAQLGAQGGEMPDQQQMQAQEEQKRAMEEQRAQMLQAFLQPAARERLTRISLVKPEKARKVEDMVLTMAQRGQLGGPVDEKQLIKWLEQISGGGEEKAKVTINHRRRNIMDDDDW</sequence>
<name>A0A7S0RRG1_9CHLO</name>
<dbReference type="PANTHER" id="PTHR10840:SF0">
    <property type="entry name" value="PROGRAMMED CELL DEATH PROTEIN 5"/>
    <property type="match status" value="1"/>
</dbReference>